<evidence type="ECO:0000259" key="1">
    <source>
        <dbReference type="Pfam" id="PF02721"/>
    </source>
</evidence>
<dbReference type="Proteomes" id="UP000289738">
    <property type="component" value="Chromosome B07"/>
</dbReference>
<accession>A0A444YE20</accession>
<dbReference type="EMBL" id="SDMP01000017">
    <property type="protein sequence ID" value="RYR00155.1"/>
    <property type="molecule type" value="Genomic_DNA"/>
</dbReference>
<proteinExistence type="predicted"/>
<dbReference type="Pfam" id="PF02721">
    <property type="entry name" value="DUF223"/>
    <property type="match status" value="1"/>
</dbReference>
<feature type="domain" description="Replication protein A 70 kDa DNA-binding subunit B/D first OB fold" evidence="1">
    <location>
        <begin position="4"/>
        <end position="89"/>
    </location>
</feature>
<reference evidence="2 3" key="1">
    <citation type="submission" date="2019-01" db="EMBL/GenBank/DDBJ databases">
        <title>Sequencing of cultivated peanut Arachis hypogaea provides insights into genome evolution and oil improvement.</title>
        <authorList>
            <person name="Chen X."/>
        </authorList>
    </citation>
    <scope>NUCLEOTIDE SEQUENCE [LARGE SCALE GENOMIC DNA]</scope>
    <source>
        <strain evidence="3">cv. Fuhuasheng</strain>
        <tissue evidence="2">Leaves</tissue>
    </source>
</reference>
<dbReference type="InterPro" id="IPR012340">
    <property type="entry name" value="NA-bd_OB-fold"/>
</dbReference>
<dbReference type="SUPFAM" id="SSF50249">
    <property type="entry name" value="Nucleic acid-binding proteins"/>
    <property type="match status" value="1"/>
</dbReference>
<comment type="caution">
    <text evidence="2">The sequence shown here is derived from an EMBL/GenBank/DDBJ whole genome shotgun (WGS) entry which is preliminary data.</text>
</comment>
<dbReference type="AlphaFoldDB" id="A0A444YE20"/>
<dbReference type="Gene3D" id="2.40.50.140">
    <property type="entry name" value="Nucleic acid-binding proteins"/>
    <property type="match status" value="1"/>
</dbReference>
<evidence type="ECO:0000313" key="2">
    <source>
        <dbReference type="EMBL" id="RYR00155.1"/>
    </source>
</evidence>
<name>A0A444YE20_ARAHY</name>
<organism evidence="2 3">
    <name type="scientific">Arachis hypogaea</name>
    <name type="common">Peanut</name>
    <dbReference type="NCBI Taxonomy" id="3818"/>
    <lineage>
        <taxon>Eukaryota</taxon>
        <taxon>Viridiplantae</taxon>
        <taxon>Streptophyta</taxon>
        <taxon>Embryophyta</taxon>
        <taxon>Tracheophyta</taxon>
        <taxon>Spermatophyta</taxon>
        <taxon>Magnoliopsida</taxon>
        <taxon>eudicotyledons</taxon>
        <taxon>Gunneridae</taxon>
        <taxon>Pentapetalae</taxon>
        <taxon>rosids</taxon>
        <taxon>fabids</taxon>
        <taxon>Fabales</taxon>
        <taxon>Fabaceae</taxon>
        <taxon>Papilionoideae</taxon>
        <taxon>50 kb inversion clade</taxon>
        <taxon>dalbergioids sensu lato</taxon>
        <taxon>Dalbergieae</taxon>
        <taxon>Pterocarpus clade</taxon>
        <taxon>Arachis</taxon>
    </lineage>
</organism>
<evidence type="ECO:0000313" key="3">
    <source>
        <dbReference type="Proteomes" id="UP000289738"/>
    </source>
</evidence>
<gene>
    <name evidence="2" type="ORF">Ahy_B07g088242</name>
</gene>
<keyword evidence="3" id="KW-1185">Reference proteome</keyword>
<dbReference type="InterPro" id="IPR003871">
    <property type="entry name" value="RFA1B/D_OB_1st"/>
</dbReference>
<protein>
    <recommendedName>
        <fullName evidence="1">Replication protein A 70 kDa DNA-binding subunit B/D first OB fold domain-containing protein</fullName>
    </recommendedName>
</protein>
<sequence length="93" mass="10789">MTGIHKIADINPTINNLCVRIRVIRLWTLPNYENFPLPYSIEMGGKIHTSVKRIFVSRFVNLLEGGISYQTRYLGVRLNKGYFKTTHHENVVN</sequence>